<dbReference type="PANTHER" id="PTHR11358">
    <property type="entry name" value="ARGINASE/AGMATINASE"/>
    <property type="match status" value="1"/>
</dbReference>
<dbReference type="SUPFAM" id="SSF52768">
    <property type="entry name" value="Arginase/deacetylase"/>
    <property type="match status" value="1"/>
</dbReference>
<dbReference type="RefSeq" id="WP_208233187.1">
    <property type="nucleotide sequence ID" value="NZ_JAGEVG010000007.1"/>
</dbReference>
<evidence type="ECO:0000256" key="2">
    <source>
        <dbReference type="ARBA" id="ARBA00022801"/>
    </source>
</evidence>
<comment type="similarity">
    <text evidence="5">Belongs to the arginase family.</text>
</comment>
<protein>
    <submittedName>
        <fullName evidence="6">Formimidoylglutamase</fullName>
    </submittedName>
</protein>
<evidence type="ECO:0000313" key="7">
    <source>
        <dbReference type="Proteomes" id="UP000681315"/>
    </source>
</evidence>
<dbReference type="CDD" id="cd09988">
    <property type="entry name" value="Formimidoylglutamase"/>
    <property type="match status" value="1"/>
</dbReference>
<dbReference type="EMBL" id="JAGEVG010000007">
    <property type="protein sequence ID" value="MBO3098040.1"/>
    <property type="molecule type" value="Genomic_DNA"/>
</dbReference>
<keyword evidence="3" id="KW-0369">Histidine metabolism</keyword>
<evidence type="ECO:0000256" key="4">
    <source>
        <dbReference type="ARBA" id="ARBA00023211"/>
    </source>
</evidence>
<gene>
    <name evidence="6" type="ORF">J4051_07160</name>
</gene>
<dbReference type="InterPro" id="IPR023696">
    <property type="entry name" value="Ureohydrolase_dom_sf"/>
</dbReference>
<evidence type="ECO:0000256" key="5">
    <source>
        <dbReference type="PROSITE-ProRule" id="PRU00742"/>
    </source>
</evidence>
<keyword evidence="7" id="KW-1185">Reference proteome</keyword>
<reference evidence="6 7" key="1">
    <citation type="submission" date="2021-03" db="EMBL/GenBank/DDBJ databases">
        <title>Gelidibacter sp. nov., isolated from costal sediment.</title>
        <authorList>
            <person name="Lun K.-Y."/>
        </authorList>
    </citation>
    <scope>NUCLEOTIDE SEQUENCE [LARGE SCALE GENOMIC DNA]</scope>
    <source>
        <strain evidence="6 7">DF109</strain>
    </source>
</reference>
<accession>A0ABS3SQQ9</accession>
<keyword evidence="1" id="KW-0479">Metal-binding</keyword>
<evidence type="ECO:0000256" key="3">
    <source>
        <dbReference type="ARBA" id="ARBA00022808"/>
    </source>
</evidence>
<name>A0ABS3SQQ9_9FLAO</name>
<dbReference type="PROSITE" id="PS51409">
    <property type="entry name" value="ARGINASE_2"/>
    <property type="match status" value="1"/>
</dbReference>
<keyword evidence="4" id="KW-0464">Manganese</keyword>
<comment type="caution">
    <text evidence="6">The sequence shown here is derived from an EMBL/GenBank/DDBJ whole genome shotgun (WGS) entry which is preliminary data.</text>
</comment>
<evidence type="ECO:0000313" key="6">
    <source>
        <dbReference type="EMBL" id="MBO3098040.1"/>
    </source>
</evidence>
<dbReference type="PIRSF" id="PIRSF036979">
    <property type="entry name" value="Arginase"/>
    <property type="match status" value="1"/>
</dbReference>
<organism evidence="6 7">
    <name type="scientific">Gelidibacter pelagius</name>
    <dbReference type="NCBI Taxonomy" id="2819985"/>
    <lineage>
        <taxon>Bacteria</taxon>
        <taxon>Pseudomonadati</taxon>
        <taxon>Bacteroidota</taxon>
        <taxon>Flavobacteriia</taxon>
        <taxon>Flavobacteriales</taxon>
        <taxon>Flavobacteriaceae</taxon>
        <taxon>Gelidibacter</taxon>
    </lineage>
</organism>
<dbReference type="InterPro" id="IPR006035">
    <property type="entry name" value="Ureohydrolase"/>
</dbReference>
<sequence length="347" mass="39160">MEKLVLFNKNDLDLLLKKRANESKFGEHIQLLSNSTHIYESLTSLDVDYVVFGIPEDVGVFANYGNRGAAKAWEATLKVLLNIQSNGFTNANKVLILGHLDFSKEMEKIDKYDASDKKHIEKARKLTEKIDRHVTDLIYQIVKSGKKPIIVGGGHNNAYGNLKGSSLAFKKPINVVNFDAHSDFRREEGRHSGNGFSYAFAEGFLKNYFIFGLHENYTSDHIFKTLDRFKALQFNTFEALTIRKDKKFKAELSRAAKHVADKPFGVEIDCDAIKYIPSSAMTPSGFSIKKARAFVTYFGKQNNVAYLHICEAAPTPETETIVGKLITYLITDFMRANQANQSSYETK</sequence>
<proteinExistence type="inferred from homology"/>
<evidence type="ECO:0000256" key="1">
    <source>
        <dbReference type="ARBA" id="ARBA00022723"/>
    </source>
</evidence>
<keyword evidence="2" id="KW-0378">Hydrolase</keyword>
<dbReference type="Proteomes" id="UP000681315">
    <property type="component" value="Unassembled WGS sequence"/>
</dbReference>
<dbReference type="PANTHER" id="PTHR11358:SF35">
    <property type="entry name" value="FORMIMIDOYLGLUTAMASE"/>
    <property type="match status" value="1"/>
</dbReference>
<dbReference type="Pfam" id="PF00491">
    <property type="entry name" value="Arginase"/>
    <property type="match status" value="1"/>
</dbReference>
<dbReference type="Gene3D" id="3.40.800.10">
    <property type="entry name" value="Ureohydrolase domain"/>
    <property type="match status" value="1"/>
</dbReference>